<feature type="domain" description="C2" evidence="1">
    <location>
        <begin position="65"/>
        <end position="187"/>
    </location>
</feature>
<dbReference type="Gene3D" id="2.60.40.150">
    <property type="entry name" value="C2 domain"/>
    <property type="match status" value="1"/>
</dbReference>
<keyword evidence="3" id="KW-1185">Reference proteome</keyword>
<gene>
    <name evidence="2" type="ORF">FPE_LOCUS985</name>
</gene>
<dbReference type="PANTHER" id="PTHR32246">
    <property type="entry name" value="INGRESSION PROTEIN FIC1"/>
    <property type="match status" value="1"/>
</dbReference>
<evidence type="ECO:0000313" key="2">
    <source>
        <dbReference type="EMBL" id="CAI9753554.1"/>
    </source>
</evidence>
<dbReference type="InterPro" id="IPR000008">
    <property type="entry name" value="C2_dom"/>
</dbReference>
<reference evidence="2" key="1">
    <citation type="submission" date="2023-05" db="EMBL/GenBank/DDBJ databases">
        <authorList>
            <person name="Huff M."/>
        </authorList>
    </citation>
    <scope>NUCLEOTIDE SEQUENCE</scope>
</reference>
<evidence type="ECO:0000259" key="1">
    <source>
        <dbReference type="PROSITE" id="PS50004"/>
    </source>
</evidence>
<evidence type="ECO:0000313" key="3">
    <source>
        <dbReference type="Proteomes" id="UP000834106"/>
    </source>
</evidence>
<dbReference type="PANTHER" id="PTHR32246:SF20">
    <property type="entry name" value="CALCIUM-DEPENDENT LIPID-BINDING (CALB DOMAIN) FAMILY PROTEIN"/>
    <property type="match status" value="1"/>
</dbReference>
<dbReference type="InterPro" id="IPR035892">
    <property type="entry name" value="C2_domain_sf"/>
</dbReference>
<dbReference type="Proteomes" id="UP000834106">
    <property type="component" value="Chromosome 1"/>
</dbReference>
<sequence>MVVAAAVVYGATRVRWVAMINRPMVESMLLLAGKRDRFHKVLHQLFEVEAWMTLNLKVLLDRSSWRKMDWRSSHIDPPKNGYEAEVTISSAKDLKNINWHHGKLRTYVVVWFDPKAKCSTKVDEEDNTCPYGDKKLVIPFNSPVEESTLYVDVMQANAAEDTKPLIGSSKFPLREVLEDVGFWNRLEKKLGLKRPSGRPQGKLEVNVTVR</sequence>
<dbReference type="EMBL" id="OU503036">
    <property type="protein sequence ID" value="CAI9753554.1"/>
    <property type="molecule type" value="Genomic_DNA"/>
</dbReference>
<proteinExistence type="predicted"/>
<accession>A0AAD1YLI2</accession>
<dbReference type="PROSITE" id="PS50004">
    <property type="entry name" value="C2"/>
    <property type="match status" value="1"/>
</dbReference>
<dbReference type="SUPFAM" id="SSF49562">
    <property type="entry name" value="C2 domain (Calcium/lipid-binding domain, CaLB)"/>
    <property type="match status" value="1"/>
</dbReference>
<name>A0AAD1YLI2_9LAMI</name>
<protein>
    <recommendedName>
        <fullName evidence="1">C2 domain-containing protein</fullName>
    </recommendedName>
</protein>
<dbReference type="AlphaFoldDB" id="A0AAD1YLI2"/>
<organism evidence="2 3">
    <name type="scientific">Fraxinus pennsylvanica</name>
    <dbReference type="NCBI Taxonomy" id="56036"/>
    <lineage>
        <taxon>Eukaryota</taxon>
        <taxon>Viridiplantae</taxon>
        <taxon>Streptophyta</taxon>
        <taxon>Embryophyta</taxon>
        <taxon>Tracheophyta</taxon>
        <taxon>Spermatophyta</taxon>
        <taxon>Magnoliopsida</taxon>
        <taxon>eudicotyledons</taxon>
        <taxon>Gunneridae</taxon>
        <taxon>Pentapetalae</taxon>
        <taxon>asterids</taxon>
        <taxon>lamiids</taxon>
        <taxon>Lamiales</taxon>
        <taxon>Oleaceae</taxon>
        <taxon>Oleeae</taxon>
        <taxon>Fraxinus</taxon>
    </lineage>
</organism>